<accession>A0A837CPH5</accession>
<evidence type="ECO:0000313" key="1">
    <source>
        <dbReference type="EMBL" id="KGJ71230.1"/>
    </source>
</evidence>
<dbReference type="AlphaFoldDB" id="A0A837CPH5"/>
<gene>
    <name evidence="1" type="ORF">BJA5080_07883</name>
</gene>
<sequence length="74" mass="8493">MWRGPFSRMFDPHVLHGHTHALRHRQVVHAFSPAVECRRGDLHLQYPKAPAFAAETTFDHQCEVIHVKNVAADL</sequence>
<comment type="caution">
    <text evidence="1">The sequence shown here is derived from an EMBL/GenBank/DDBJ whole genome shotgun (WGS) entry which is preliminary data.</text>
</comment>
<evidence type="ECO:0000313" key="2">
    <source>
        <dbReference type="Proteomes" id="UP000024900"/>
    </source>
</evidence>
<dbReference type="Proteomes" id="UP000024900">
    <property type="component" value="Unassembled WGS sequence"/>
</dbReference>
<protein>
    <submittedName>
        <fullName evidence="1">Uncharacterized protein</fullName>
    </submittedName>
</protein>
<reference evidence="1 2" key="1">
    <citation type="journal article" date="2014" name="BMC Genomics">
        <title>Comparative genomics of Bradyrhizobium japonicum CPAC 15 and Bradyrhizobium diazoefficiens CPAC 7: elite model strains for understanding symbiotic performance with soybean.</title>
        <authorList>
            <person name="Siqueira A.F."/>
            <person name="Ormeno-Orrillo E."/>
            <person name="Souza R.C."/>
            <person name="Rodrigues E.P."/>
            <person name="Almeida L.G."/>
            <person name="Barcellos F.G."/>
            <person name="Batista J.S."/>
            <person name="Nakatami A.S."/>
            <person name="Martinez-Romero E."/>
            <person name="Vasconcelos A.T."/>
            <person name="Hungria M."/>
        </authorList>
    </citation>
    <scope>NUCLEOTIDE SEQUENCE [LARGE SCALE GENOMIC DNA]</scope>
    <source>
        <strain evidence="1 2">SEMIA 5080</strain>
    </source>
</reference>
<dbReference type="EMBL" id="ADOU02000004">
    <property type="protein sequence ID" value="KGJ71230.1"/>
    <property type="molecule type" value="Genomic_DNA"/>
</dbReference>
<organism evidence="1 2">
    <name type="scientific">Bradyrhizobium diazoefficiens SEMIA 5080</name>
    <dbReference type="NCBI Taxonomy" id="754504"/>
    <lineage>
        <taxon>Bacteria</taxon>
        <taxon>Pseudomonadati</taxon>
        <taxon>Pseudomonadota</taxon>
        <taxon>Alphaproteobacteria</taxon>
        <taxon>Hyphomicrobiales</taxon>
        <taxon>Nitrobacteraceae</taxon>
        <taxon>Bradyrhizobium</taxon>
    </lineage>
</organism>
<name>A0A837CPH5_9BRAD</name>
<proteinExistence type="predicted"/>